<dbReference type="Gene3D" id="3.30.720.50">
    <property type="match status" value="1"/>
</dbReference>
<dbReference type="EC" id="2.4.2.-" evidence="4"/>
<dbReference type="SUPFAM" id="SSF56399">
    <property type="entry name" value="ADP-ribosylation"/>
    <property type="match status" value="1"/>
</dbReference>
<keyword evidence="4" id="KW-0808">Transferase</keyword>
<reference evidence="7" key="1">
    <citation type="submission" date="2021-02" db="EMBL/GenBank/DDBJ databases">
        <authorList>
            <person name="Dougan E. K."/>
            <person name="Rhodes N."/>
            <person name="Thang M."/>
            <person name="Chan C."/>
        </authorList>
    </citation>
    <scope>NUCLEOTIDE SEQUENCE</scope>
</reference>
<gene>
    <name evidence="7" type="primary">Parp12</name>
    <name evidence="7" type="ORF">SNEC2469_LOCUS23883</name>
</gene>
<feature type="domain" description="PARP catalytic" evidence="6">
    <location>
        <begin position="120"/>
        <end position="362"/>
    </location>
</feature>
<dbReference type="InterPro" id="IPR012317">
    <property type="entry name" value="Poly(ADP-ribose)pol_cat_dom"/>
</dbReference>
<sequence>PMSYEVQKTLEDRWAKGWQGDDGSDTFYVKANGYTYGIDCYCMLQWNAKTNRRRPIRREERLNPAAVPELLQKHQDFKTEISRHLAENAALKSKVADLEAQLLILKAPQPRAEHTTHMLLQEPWRMSHQLGMSIRVEVPPEDGLFAVLQKALCASCPADHHGDCTLARNLTITKLEQIQNIGLWKSYEFRKEQVKKELEGKAAPAVTSSFAACQWAKMDPTVNEVLVLHGTTPDKVDLIANFGFDERLAREKGRYGQGVYFTDQTCKAFQYSGASQQSEGCFIVTRLIVGDPHYARGPLPQVKVEPLRDPQDASRGRCHSVIAAPGTPSGSGPQQVHRELVIFNGAQAYPEMIVHIRRPTDQ</sequence>
<comment type="similarity">
    <text evidence="3">Belongs to the ARTD/PARP family.</text>
</comment>
<keyword evidence="4" id="KW-0520">NAD</keyword>
<dbReference type="PROSITE" id="PS51059">
    <property type="entry name" value="PARP_CATALYTIC"/>
    <property type="match status" value="1"/>
</dbReference>
<evidence type="ECO:0000259" key="6">
    <source>
        <dbReference type="PROSITE" id="PS51059"/>
    </source>
</evidence>
<dbReference type="Pfam" id="PF00644">
    <property type="entry name" value="PARP"/>
    <property type="match status" value="1"/>
</dbReference>
<dbReference type="GO" id="GO:0003950">
    <property type="term" value="F:NAD+ poly-ADP-ribosyltransferase activity"/>
    <property type="evidence" value="ECO:0007669"/>
    <property type="project" value="UniProtKB-UniRule"/>
</dbReference>
<proteinExistence type="inferred from homology"/>
<dbReference type="Proteomes" id="UP000601435">
    <property type="component" value="Unassembled WGS sequence"/>
</dbReference>
<dbReference type="OrthoDB" id="406509at2759"/>
<dbReference type="PROSITE" id="PS50918">
    <property type="entry name" value="WWE"/>
    <property type="match status" value="1"/>
</dbReference>
<dbReference type="GO" id="GO:1990404">
    <property type="term" value="F:NAD+-protein mono-ADP-ribosyltransferase activity"/>
    <property type="evidence" value="ECO:0007669"/>
    <property type="project" value="TreeGrafter"/>
</dbReference>
<evidence type="ECO:0000256" key="1">
    <source>
        <dbReference type="ARBA" id="ARBA00004123"/>
    </source>
</evidence>
<dbReference type="SUPFAM" id="SSF117839">
    <property type="entry name" value="WWE domain"/>
    <property type="match status" value="1"/>
</dbReference>
<dbReference type="InterPro" id="IPR051712">
    <property type="entry name" value="ARTD-AVP"/>
</dbReference>
<feature type="non-terminal residue" evidence="7">
    <location>
        <position position="1"/>
    </location>
</feature>
<name>A0A812Z1C3_9DINO</name>
<dbReference type="Gene3D" id="3.90.228.10">
    <property type="match status" value="1"/>
</dbReference>
<dbReference type="InterPro" id="IPR004170">
    <property type="entry name" value="WWE_dom"/>
</dbReference>
<evidence type="ECO:0000256" key="2">
    <source>
        <dbReference type="ARBA" id="ARBA00023242"/>
    </source>
</evidence>
<evidence type="ECO:0000256" key="3">
    <source>
        <dbReference type="ARBA" id="ARBA00024347"/>
    </source>
</evidence>
<feature type="domain" description="WWE" evidence="5">
    <location>
        <begin position="1"/>
        <end position="58"/>
    </location>
</feature>
<keyword evidence="4" id="KW-0328">Glycosyltransferase</keyword>
<dbReference type="PANTHER" id="PTHR45740:SF2">
    <property type="entry name" value="POLY [ADP-RIBOSE] POLYMERASE"/>
    <property type="match status" value="1"/>
</dbReference>
<evidence type="ECO:0000313" key="7">
    <source>
        <dbReference type="EMBL" id="CAE7807286.1"/>
    </source>
</evidence>
<protein>
    <recommendedName>
        <fullName evidence="4">Poly [ADP-ribose] polymerase</fullName>
        <shortName evidence="4">PARP</shortName>
        <ecNumber evidence="4">2.4.2.-</ecNumber>
    </recommendedName>
</protein>
<dbReference type="EMBL" id="CAJNJA010045151">
    <property type="protein sequence ID" value="CAE7807286.1"/>
    <property type="molecule type" value="Genomic_DNA"/>
</dbReference>
<accession>A0A812Z1C3</accession>
<organism evidence="7 8">
    <name type="scientific">Symbiodinium necroappetens</name>
    <dbReference type="NCBI Taxonomy" id="1628268"/>
    <lineage>
        <taxon>Eukaryota</taxon>
        <taxon>Sar</taxon>
        <taxon>Alveolata</taxon>
        <taxon>Dinophyceae</taxon>
        <taxon>Suessiales</taxon>
        <taxon>Symbiodiniaceae</taxon>
        <taxon>Symbiodinium</taxon>
    </lineage>
</organism>
<evidence type="ECO:0000313" key="8">
    <source>
        <dbReference type="Proteomes" id="UP000601435"/>
    </source>
</evidence>
<comment type="subcellular location">
    <subcellularLocation>
        <location evidence="1">Nucleus</location>
    </subcellularLocation>
</comment>
<dbReference type="GO" id="GO:0005634">
    <property type="term" value="C:nucleus"/>
    <property type="evidence" value="ECO:0007669"/>
    <property type="project" value="UniProtKB-SubCell"/>
</dbReference>
<dbReference type="PANTHER" id="PTHR45740">
    <property type="entry name" value="POLY [ADP-RIBOSE] POLYMERASE"/>
    <property type="match status" value="1"/>
</dbReference>
<dbReference type="AlphaFoldDB" id="A0A812Z1C3"/>
<evidence type="ECO:0000259" key="5">
    <source>
        <dbReference type="PROSITE" id="PS50918"/>
    </source>
</evidence>
<keyword evidence="8" id="KW-1185">Reference proteome</keyword>
<keyword evidence="2" id="KW-0539">Nucleus</keyword>
<evidence type="ECO:0000256" key="4">
    <source>
        <dbReference type="RuleBase" id="RU362114"/>
    </source>
</evidence>
<comment type="caution">
    <text evidence="7">The sequence shown here is derived from an EMBL/GenBank/DDBJ whole genome shotgun (WGS) entry which is preliminary data.</text>
</comment>
<dbReference type="Pfam" id="PF02825">
    <property type="entry name" value="WWE"/>
    <property type="match status" value="1"/>
</dbReference>
<dbReference type="InterPro" id="IPR037197">
    <property type="entry name" value="WWE_dom_sf"/>
</dbReference>